<comment type="similarity">
    <text evidence="3">Belongs to the SmpB family.</text>
</comment>
<evidence type="ECO:0000256" key="4">
    <source>
        <dbReference type="SAM" id="MobiDB-lite"/>
    </source>
</evidence>
<sequence>MANRHCAGKIAHCQGYESEAQARPMAQAPATPYNARPMAKQKKHPQGTIALNKKALHDYFIEHKFEAGLVLSGWEVKSLRAGKAQLVDSYVLLKDDEAWLMGCHITPLKTASTHVIADPTRTRKLLLNKRELEKLFGSVQQKGYTAVALSLYWKQHLIKCEIALAKGKKDFDKRHTEKERDADREVQRAMRSKGKED</sequence>
<comment type="function">
    <text evidence="3">Required for rescue of stalled ribosomes mediated by trans-translation. Binds to transfer-messenger RNA (tmRNA), required for stable association of tmRNA with ribosomes. tmRNA and SmpB together mimic tRNA shape, replacing the anticodon stem-loop with SmpB. tmRNA is encoded by the ssrA gene; the 2 termini fold to resemble tRNA(Ala) and it encodes a 'tag peptide', a short internal open reading frame. During trans-translation Ala-aminoacylated tmRNA acts like a tRNA, entering the A-site of stalled ribosomes, displacing the stalled mRNA. The ribosome then switches to translate the ORF on the tmRNA; the nascent peptide is terminated with the 'tag peptide' encoded by the tmRNA and targeted for degradation. The ribosome is freed to recommence translation, which seems to be the essential function of trans-translation.</text>
</comment>
<dbReference type="PANTHER" id="PTHR30308">
    <property type="entry name" value="TMRNA-BINDING COMPONENT OF TRANS-TRANSLATION TAGGING COMPLEX"/>
    <property type="match status" value="1"/>
</dbReference>
<dbReference type="Proteomes" id="UP000265836">
    <property type="component" value="Unassembled WGS sequence"/>
</dbReference>
<comment type="caution">
    <text evidence="5">The sequence shown here is derived from an EMBL/GenBank/DDBJ whole genome shotgun (WGS) entry which is preliminary data.</text>
</comment>
<dbReference type="Pfam" id="PF01668">
    <property type="entry name" value="SmpB"/>
    <property type="match status" value="1"/>
</dbReference>
<name>A0A397MC94_ECTOL</name>
<dbReference type="PROSITE" id="PS01317">
    <property type="entry name" value="SSRP"/>
    <property type="match status" value="1"/>
</dbReference>
<evidence type="ECO:0000256" key="3">
    <source>
        <dbReference type="HAMAP-Rule" id="MF_00023"/>
    </source>
</evidence>
<keyword evidence="1 3" id="KW-0963">Cytoplasm</keyword>
<evidence type="ECO:0000256" key="1">
    <source>
        <dbReference type="ARBA" id="ARBA00022490"/>
    </source>
</evidence>
<dbReference type="InterPro" id="IPR020081">
    <property type="entry name" value="SsrA-bd_prot_CS"/>
</dbReference>
<dbReference type="GO" id="GO:0003723">
    <property type="term" value="F:RNA binding"/>
    <property type="evidence" value="ECO:0007669"/>
    <property type="project" value="UniProtKB-UniRule"/>
</dbReference>
<proteinExistence type="inferred from homology"/>
<evidence type="ECO:0000313" key="6">
    <source>
        <dbReference type="Proteomes" id="UP000265836"/>
    </source>
</evidence>
<dbReference type="AlphaFoldDB" id="A0A397MC94"/>
<dbReference type="InterPro" id="IPR023620">
    <property type="entry name" value="SmpB"/>
</dbReference>
<dbReference type="NCBIfam" id="TIGR00086">
    <property type="entry name" value="smpB"/>
    <property type="match status" value="1"/>
</dbReference>
<evidence type="ECO:0000256" key="2">
    <source>
        <dbReference type="ARBA" id="ARBA00022884"/>
    </source>
</evidence>
<dbReference type="GO" id="GO:0070929">
    <property type="term" value="P:trans-translation"/>
    <property type="evidence" value="ECO:0007669"/>
    <property type="project" value="UniProtKB-UniRule"/>
</dbReference>
<keyword evidence="2 3" id="KW-0694">RNA-binding</keyword>
<accession>A0A397MC94</accession>
<comment type="subcellular location">
    <subcellularLocation>
        <location evidence="3">Cytoplasm</location>
    </subcellularLocation>
    <text evidence="3">The tmRNA-SmpB complex associates with stalled 70S ribosomes.</text>
</comment>
<dbReference type="InterPro" id="IPR000037">
    <property type="entry name" value="SsrA-bd_prot"/>
</dbReference>
<dbReference type="GO" id="GO:0070930">
    <property type="term" value="P:trans-translation-dependent protein tagging"/>
    <property type="evidence" value="ECO:0007669"/>
    <property type="project" value="TreeGrafter"/>
</dbReference>
<dbReference type="NCBIfam" id="NF003843">
    <property type="entry name" value="PRK05422.1"/>
    <property type="match status" value="1"/>
</dbReference>
<evidence type="ECO:0000313" key="5">
    <source>
        <dbReference type="EMBL" id="RIA19875.1"/>
    </source>
</evidence>
<protein>
    <recommendedName>
        <fullName evidence="3">SsrA-binding protein</fullName>
    </recommendedName>
    <alternativeName>
        <fullName evidence="3">Small protein B</fullName>
    </alternativeName>
</protein>
<dbReference type="SUPFAM" id="SSF74982">
    <property type="entry name" value="Small protein B (SmpB)"/>
    <property type="match status" value="1"/>
</dbReference>
<dbReference type="GO" id="GO:0005829">
    <property type="term" value="C:cytosol"/>
    <property type="evidence" value="ECO:0007669"/>
    <property type="project" value="TreeGrafter"/>
</dbReference>
<feature type="region of interest" description="Disordered" evidence="4">
    <location>
        <begin position="168"/>
        <end position="197"/>
    </location>
</feature>
<organism evidence="5 6">
    <name type="scientific">Ectopseudomonas oleovorans</name>
    <name type="common">Pseudomonas oleovorans</name>
    <dbReference type="NCBI Taxonomy" id="301"/>
    <lineage>
        <taxon>Bacteria</taxon>
        <taxon>Pseudomonadati</taxon>
        <taxon>Pseudomonadota</taxon>
        <taxon>Gammaproteobacteria</taxon>
        <taxon>Pseudomonadales</taxon>
        <taxon>Pseudomonadaceae</taxon>
        <taxon>Ectopseudomonas</taxon>
    </lineage>
</organism>
<dbReference type="Gene3D" id="2.40.280.10">
    <property type="match status" value="1"/>
</dbReference>
<reference evidence="5 6" key="1">
    <citation type="submission" date="2018-08" db="EMBL/GenBank/DDBJ databases">
        <title>Genome sequencing of rice bacterial endophytes.</title>
        <authorList>
            <person name="Venturi V."/>
        </authorList>
    </citation>
    <scope>NUCLEOTIDE SEQUENCE [LARGE SCALE GENOMIC DNA]</scope>
    <source>
        <strain evidence="5 6">E1205</strain>
    </source>
</reference>
<gene>
    <name evidence="3" type="primary">smpB</name>
    <name evidence="5" type="ORF">DFO61_4454</name>
</gene>
<dbReference type="EMBL" id="QXDA01000007">
    <property type="protein sequence ID" value="RIA19875.1"/>
    <property type="molecule type" value="Genomic_DNA"/>
</dbReference>
<dbReference type="CDD" id="cd09294">
    <property type="entry name" value="SmpB"/>
    <property type="match status" value="1"/>
</dbReference>
<dbReference type="HAMAP" id="MF_00023">
    <property type="entry name" value="SmpB"/>
    <property type="match status" value="1"/>
</dbReference>
<dbReference type="PANTHER" id="PTHR30308:SF2">
    <property type="entry name" value="SSRA-BINDING PROTEIN"/>
    <property type="match status" value="1"/>
</dbReference>